<gene>
    <name evidence="5" type="ORF">DP115_01405</name>
</gene>
<comment type="caution">
    <text evidence="5">The sequence shown here is derived from an EMBL/GenBank/DDBJ whole genome shotgun (WGS) entry which is preliminary data.</text>
</comment>
<keyword evidence="2" id="KW-0472">Membrane</keyword>
<comment type="similarity">
    <text evidence="1">Belongs to the LytR/CpsA/Psr (LCP) family.</text>
</comment>
<dbReference type="EMBL" id="QMEC01000003">
    <property type="protein sequence ID" value="NMF61518.1"/>
    <property type="molecule type" value="Genomic_DNA"/>
</dbReference>
<feature type="domain" description="Cell envelope-related transcriptional attenuator" evidence="3">
    <location>
        <begin position="85"/>
        <end position="232"/>
    </location>
</feature>
<keyword evidence="6" id="KW-1185">Reference proteome</keyword>
<dbReference type="RefSeq" id="WP_169263099.1">
    <property type="nucleotide sequence ID" value="NZ_QMEC01000003.1"/>
</dbReference>
<feature type="transmembrane region" description="Helical" evidence="2">
    <location>
        <begin position="6"/>
        <end position="26"/>
    </location>
</feature>
<proteinExistence type="inferred from homology"/>
<dbReference type="InterPro" id="IPR027381">
    <property type="entry name" value="LytR/CpsA/Psr_C"/>
</dbReference>
<keyword evidence="2" id="KW-1133">Transmembrane helix</keyword>
<dbReference type="Proteomes" id="UP000762253">
    <property type="component" value="Unassembled WGS sequence"/>
</dbReference>
<evidence type="ECO:0000259" key="4">
    <source>
        <dbReference type="Pfam" id="PF13399"/>
    </source>
</evidence>
<evidence type="ECO:0000313" key="6">
    <source>
        <dbReference type="Proteomes" id="UP000762253"/>
    </source>
</evidence>
<sequence length="434" mass="47524">MERLPFYVGIITLISISLGAIFPFVLNLTPLKNYAASHLPHTHASLTGFLPATLKHPVNILILGIDNSGHPHQGKFTPTEALAGNSDTLLLVRLVPNKHQINVLSIPRDTLVRLPDIGIDKINDANVRGGSKLAAETVSQLLNGVTIDRYVRVDTEGFIHLVDALGGVEVNIPKKMDYIDHTQHLDIHFSPGRQKLNGQHLQEYVRFRQDALGDIGRVQRQQEVLREILRTALQPATIAKVPQIMQVVKENVETDLSVQEILAIAQTVATNNRHQMHLIMLPGRFSSNKEYKRSYWISDSSATAGILSRYFDVQTANALDTQVNSVQPQTLRIAVENATGQPEVAKTVVSVLKKHGFTNVYVTHHEIDTGVDSAGRTQIIAQHGNPEAANAVSSTLGTGQVMVASVGDILSDVTVVIGADLVEKLKLQYDVVPN</sequence>
<keyword evidence="2" id="KW-0812">Transmembrane</keyword>
<feature type="domain" description="LytR/CpsA/Psr regulator C-terminal" evidence="4">
    <location>
        <begin position="331"/>
        <end position="420"/>
    </location>
</feature>
<dbReference type="Gene3D" id="3.30.70.2390">
    <property type="match status" value="1"/>
</dbReference>
<evidence type="ECO:0000256" key="1">
    <source>
        <dbReference type="ARBA" id="ARBA00006068"/>
    </source>
</evidence>
<dbReference type="InterPro" id="IPR050922">
    <property type="entry name" value="LytR/CpsA/Psr_CW_biosynth"/>
</dbReference>
<protein>
    <submittedName>
        <fullName evidence="5">LytR family transcriptional regulator</fullName>
    </submittedName>
</protein>
<evidence type="ECO:0000256" key="2">
    <source>
        <dbReference type="SAM" id="Phobius"/>
    </source>
</evidence>
<dbReference type="Gene3D" id="3.40.630.190">
    <property type="entry name" value="LCP protein"/>
    <property type="match status" value="1"/>
</dbReference>
<accession>A0ABX1LZ85</accession>
<evidence type="ECO:0000313" key="5">
    <source>
        <dbReference type="EMBL" id="NMF61518.1"/>
    </source>
</evidence>
<dbReference type="Pfam" id="PF03816">
    <property type="entry name" value="LytR_cpsA_psr"/>
    <property type="match status" value="1"/>
</dbReference>
<evidence type="ECO:0000259" key="3">
    <source>
        <dbReference type="Pfam" id="PF03816"/>
    </source>
</evidence>
<name>A0ABX1LZ85_9CYAN</name>
<dbReference type="NCBIfam" id="TIGR00350">
    <property type="entry name" value="lytR_cpsA_psr"/>
    <property type="match status" value="1"/>
</dbReference>
<dbReference type="Pfam" id="PF13399">
    <property type="entry name" value="LytR_C"/>
    <property type="match status" value="1"/>
</dbReference>
<dbReference type="InterPro" id="IPR004474">
    <property type="entry name" value="LytR_CpsA_psr"/>
</dbReference>
<reference evidence="5 6" key="1">
    <citation type="submission" date="2018-06" db="EMBL/GenBank/DDBJ databases">
        <title>Comparative genomics of Brasilonema spp. strains.</title>
        <authorList>
            <person name="Alvarenga D.O."/>
            <person name="Fiore M.F."/>
            <person name="Varani A.M."/>
        </authorList>
    </citation>
    <scope>NUCLEOTIDE SEQUENCE [LARGE SCALE GENOMIC DNA]</scope>
    <source>
        <strain evidence="5 6">UFV-OR1</strain>
    </source>
</reference>
<organism evidence="5 6">
    <name type="scientific">Brasilonema octagenarum UFV-OR1</name>
    <dbReference type="NCBI Taxonomy" id="417115"/>
    <lineage>
        <taxon>Bacteria</taxon>
        <taxon>Bacillati</taxon>
        <taxon>Cyanobacteriota</taxon>
        <taxon>Cyanophyceae</taxon>
        <taxon>Nostocales</taxon>
        <taxon>Scytonemataceae</taxon>
        <taxon>Brasilonema</taxon>
        <taxon>Octagenarum group</taxon>
    </lineage>
</organism>
<dbReference type="PANTHER" id="PTHR33392:SF6">
    <property type="entry name" value="POLYISOPRENYL-TEICHOIC ACID--PEPTIDOGLYCAN TEICHOIC ACID TRANSFERASE TAGU"/>
    <property type="match status" value="1"/>
</dbReference>
<dbReference type="PANTHER" id="PTHR33392">
    <property type="entry name" value="POLYISOPRENYL-TEICHOIC ACID--PEPTIDOGLYCAN TEICHOIC ACID TRANSFERASE TAGU"/>
    <property type="match status" value="1"/>
</dbReference>